<dbReference type="PANTHER" id="PTHR18964">
    <property type="entry name" value="ROK (REPRESSOR, ORF, KINASE) FAMILY"/>
    <property type="match status" value="1"/>
</dbReference>
<evidence type="ECO:0000256" key="3">
    <source>
        <dbReference type="ARBA" id="ARBA00022629"/>
    </source>
</evidence>
<comment type="similarity">
    <text evidence="2">Belongs to the ROK (NagC/XylR) family.</text>
</comment>
<evidence type="ECO:0000256" key="2">
    <source>
        <dbReference type="ARBA" id="ARBA00006479"/>
    </source>
</evidence>
<sequence length="374" mass="41549">MENNITFKDIKKSNYSSIYHLIYQYEKLSKQEVANQLNLSLPTVTQNLVRLENEGLIEKSGQFESSVGRRAAAYAICPQARVSIGVEIEKKSVQIVAIDLRGHAFQQEKIVMEYAEEEHYYKSLSQAVQAFISNLQVQTEQVLGIGFAVQGLTSTNGQNITYGKILISTGLKIDVFAQYLPYSCSFLHDAKCAATTELWVRDDIGDAVYLSIGPHLGGAIIINGQIYMGKEGHSGTVEHMTVNAEGPACYCGKRGCMETYSSVNALLKEEESLPFFFEKVRSKVPAYTNRWDAFLEYLAISINNIHLVLNRDFILGGHLSAYLTEEDINTLHEKANEKTAFPSNEAFIFISRSAANGVPVGAAIPFIQTFLNTI</sequence>
<comment type="caution">
    <text evidence="4">The sequence shown here is derived from an EMBL/GenBank/DDBJ whole genome shotgun (WGS) entry which is preliminary data.</text>
</comment>
<dbReference type="Pfam" id="PF13412">
    <property type="entry name" value="HTH_24"/>
    <property type="match status" value="1"/>
</dbReference>
<dbReference type="SUPFAM" id="SSF53067">
    <property type="entry name" value="Actin-like ATPase domain"/>
    <property type="match status" value="2"/>
</dbReference>
<dbReference type="SUPFAM" id="SSF46785">
    <property type="entry name" value="Winged helix' DNA-binding domain"/>
    <property type="match status" value="1"/>
</dbReference>
<evidence type="ECO:0000313" key="4">
    <source>
        <dbReference type="EMBL" id="TRZ39515.1"/>
    </source>
</evidence>
<dbReference type="Pfam" id="PF00480">
    <property type="entry name" value="ROK"/>
    <property type="match status" value="1"/>
</dbReference>
<protein>
    <submittedName>
        <fullName evidence="4">ROK family transcriptional regulator</fullName>
    </submittedName>
</protein>
<evidence type="ECO:0000256" key="1">
    <source>
        <dbReference type="ARBA" id="ARBA00002486"/>
    </source>
</evidence>
<keyword evidence="3" id="KW-0859">Xylose metabolism</keyword>
<dbReference type="Gene3D" id="1.10.10.10">
    <property type="entry name" value="Winged helix-like DNA-binding domain superfamily/Winged helix DNA-binding domain"/>
    <property type="match status" value="1"/>
</dbReference>
<dbReference type="InterPro" id="IPR036388">
    <property type="entry name" value="WH-like_DNA-bd_sf"/>
</dbReference>
<reference evidence="5" key="1">
    <citation type="submission" date="2018-10" db="EMBL/GenBank/DDBJ databases">
        <title>FDA dAtabase for Regulatory Grade micrObial Sequences (FDA-ARGOS): Supporting development and validation of Infectious Disease Dx tests.</title>
        <authorList>
            <person name="Minogue T."/>
            <person name="Wolcott M."/>
            <person name="Wasieloski L."/>
            <person name="Aguilar W."/>
            <person name="Moore D."/>
            <person name="Tallon L."/>
            <person name="Sadzewicz L."/>
            <person name="Sengamalay N."/>
            <person name="Ott S."/>
            <person name="Godinez A."/>
            <person name="Nagaraj S."/>
            <person name="Vavikolanu K."/>
            <person name="Vyas G."/>
            <person name="Nadendla S."/>
            <person name="George J."/>
            <person name="Sichtig H."/>
        </authorList>
    </citation>
    <scope>NUCLEOTIDE SEQUENCE [LARGE SCALE GENOMIC DNA]</scope>
    <source>
        <strain evidence="5">FDAARGOS_343</strain>
    </source>
</reference>
<dbReference type="Proteomes" id="UP000319837">
    <property type="component" value="Unassembled WGS sequence"/>
</dbReference>
<evidence type="ECO:0000313" key="5">
    <source>
        <dbReference type="Proteomes" id="UP000319837"/>
    </source>
</evidence>
<keyword evidence="3" id="KW-0119">Carbohydrate metabolism</keyword>
<dbReference type="AlphaFoldDB" id="A0A553SR92"/>
<dbReference type="InterPro" id="IPR043129">
    <property type="entry name" value="ATPase_NBD"/>
</dbReference>
<dbReference type="Gene3D" id="3.30.420.40">
    <property type="match status" value="2"/>
</dbReference>
<name>A0A553SR92_NIACI</name>
<accession>A0A553SR92</accession>
<dbReference type="InterPro" id="IPR036390">
    <property type="entry name" value="WH_DNA-bd_sf"/>
</dbReference>
<proteinExistence type="inferred from homology"/>
<dbReference type="GO" id="GO:0042732">
    <property type="term" value="P:D-xylose metabolic process"/>
    <property type="evidence" value="ECO:0007669"/>
    <property type="project" value="UniProtKB-KW"/>
</dbReference>
<dbReference type="PANTHER" id="PTHR18964:SF149">
    <property type="entry name" value="BIFUNCTIONAL UDP-N-ACETYLGLUCOSAMINE 2-EPIMERASE_N-ACETYLMANNOSAMINE KINASE"/>
    <property type="match status" value="1"/>
</dbReference>
<dbReference type="RefSeq" id="WP_185762956.1">
    <property type="nucleotide sequence ID" value="NZ_RIBP01000001.1"/>
</dbReference>
<dbReference type="InterPro" id="IPR000600">
    <property type="entry name" value="ROK"/>
</dbReference>
<comment type="function">
    <text evidence="1">Transcriptional repressor of xylose-utilizing enzymes.</text>
</comment>
<organism evidence="4 5">
    <name type="scientific">Niallia circulans</name>
    <name type="common">Bacillus circulans</name>
    <dbReference type="NCBI Taxonomy" id="1397"/>
    <lineage>
        <taxon>Bacteria</taxon>
        <taxon>Bacillati</taxon>
        <taxon>Bacillota</taxon>
        <taxon>Bacilli</taxon>
        <taxon>Bacillales</taxon>
        <taxon>Bacillaceae</taxon>
        <taxon>Niallia</taxon>
    </lineage>
</organism>
<gene>
    <name evidence="4" type="ORF">CEQ21_00645</name>
</gene>
<dbReference type="EMBL" id="RIBP01000001">
    <property type="protein sequence ID" value="TRZ39515.1"/>
    <property type="molecule type" value="Genomic_DNA"/>
</dbReference>